<feature type="region of interest" description="Disordered" evidence="11">
    <location>
        <begin position="427"/>
        <end position="502"/>
    </location>
</feature>
<dbReference type="InterPro" id="IPR011050">
    <property type="entry name" value="Pectin_lyase_fold/virulence"/>
</dbReference>
<evidence type="ECO:0000256" key="9">
    <source>
        <dbReference type="ARBA" id="ARBA00023316"/>
    </source>
</evidence>
<dbReference type="GO" id="GO:0005975">
    <property type="term" value="P:carbohydrate metabolic process"/>
    <property type="evidence" value="ECO:0007669"/>
    <property type="project" value="InterPro"/>
</dbReference>
<feature type="chain" id="PRO_5040263981" description="Rhamnogalacturonase A" evidence="12">
    <location>
        <begin position="22"/>
        <end position="502"/>
    </location>
</feature>
<dbReference type="InterPro" id="IPR000743">
    <property type="entry name" value="Glyco_hydro_28"/>
</dbReference>
<evidence type="ECO:0000256" key="11">
    <source>
        <dbReference type="SAM" id="MobiDB-lite"/>
    </source>
</evidence>
<dbReference type="Pfam" id="PF00295">
    <property type="entry name" value="Glyco_hydro_28"/>
    <property type="match status" value="1"/>
</dbReference>
<evidence type="ECO:0000256" key="7">
    <source>
        <dbReference type="ARBA" id="ARBA00023180"/>
    </source>
</evidence>
<feature type="signal peptide" evidence="12">
    <location>
        <begin position="1"/>
        <end position="21"/>
    </location>
</feature>
<keyword evidence="14" id="KW-1185">Reference proteome</keyword>
<proteinExistence type="inferred from homology"/>
<dbReference type="AlphaFoldDB" id="A0A9P4P3S8"/>
<reference evidence="13" key="1">
    <citation type="journal article" date="2020" name="Stud. Mycol.">
        <title>101 Dothideomycetes genomes: a test case for predicting lifestyles and emergence of pathogens.</title>
        <authorList>
            <person name="Haridas S."/>
            <person name="Albert R."/>
            <person name="Binder M."/>
            <person name="Bloem J."/>
            <person name="Labutti K."/>
            <person name="Salamov A."/>
            <person name="Andreopoulos B."/>
            <person name="Baker S."/>
            <person name="Barry K."/>
            <person name="Bills G."/>
            <person name="Bluhm B."/>
            <person name="Cannon C."/>
            <person name="Castanera R."/>
            <person name="Culley D."/>
            <person name="Daum C."/>
            <person name="Ezra D."/>
            <person name="Gonzalez J."/>
            <person name="Henrissat B."/>
            <person name="Kuo A."/>
            <person name="Liang C."/>
            <person name="Lipzen A."/>
            <person name="Lutzoni F."/>
            <person name="Magnuson J."/>
            <person name="Mondo S."/>
            <person name="Nolan M."/>
            <person name="Ohm R."/>
            <person name="Pangilinan J."/>
            <person name="Park H.-J."/>
            <person name="Ramirez L."/>
            <person name="Alfaro M."/>
            <person name="Sun H."/>
            <person name="Tritt A."/>
            <person name="Yoshinaga Y."/>
            <person name="Zwiers L.-H."/>
            <person name="Turgeon B."/>
            <person name="Goodwin S."/>
            <person name="Spatafora J."/>
            <person name="Crous P."/>
            <person name="Grigoriev I."/>
        </authorList>
    </citation>
    <scope>NUCLEOTIDE SEQUENCE</scope>
    <source>
        <strain evidence="13">CBS 130266</strain>
    </source>
</reference>
<dbReference type="PANTHER" id="PTHR31736">
    <property type="match status" value="1"/>
</dbReference>
<name>A0A9P4P3S8_9PEZI</name>
<evidence type="ECO:0008006" key="15">
    <source>
        <dbReference type="Google" id="ProtNLM"/>
    </source>
</evidence>
<keyword evidence="3" id="KW-0964">Secreted</keyword>
<dbReference type="GO" id="GO:0071555">
    <property type="term" value="P:cell wall organization"/>
    <property type="evidence" value="ECO:0007669"/>
    <property type="project" value="UniProtKB-KW"/>
</dbReference>
<keyword evidence="9" id="KW-0961">Cell wall biogenesis/degradation</keyword>
<comment type="subcellular location">
    <subcellularLocation>
        <location evidence="1">Secreted</location>
    </subcellularLocation>
</comment>
<gene>
    <name evidence="13" type="ORF">EJ08DRAFT_577808</name>
</gene>
<dbReference type="Proteomes" id="UP000800235">
    <property type="component" value="Unassembled WGS sequence"/>
</dbReference>
<dbReference type="EMBL" id="MU007009">
    <property type="protein sequence ID" value="KAF2436772.1"/>
    <property type="molecule type" value="Genomic_DNA"/>
</dbReference>
<comment type="caution">
    <text evidence="13">The sequence shown here is derived from an EMBL/GenBank/DDBJ whole genome shotgun (WGS) entry which is preliminary data.</text>
</comment>
<protein>
    <recommendedName>
        <fullName evidence="15">Rhamnogalacturonase A</fullName>
    </recommendedName>
</protein>
<evidence type="ECO:0000256" key="5">
    <source>
        <dbReference type="ARBA" id="ARBA00022801"/>
    </source>
</evidence>
<evidence type="ECO:0000313" key="14">
    <source>
        <dbReference type="Proteomes" id="UP000800235"/>
    </source>
</evidence>
<accession>A0A9P4P3S8</accession>
<dbReference type="GO" id="GO:0005576">
    <property type="term" value="C:extracellular region"/>
    <property type="evidence" value="ECO:0007669"/>
    <property type="project" value="UniProtKB-SubCell"/>
</dbReference>
<dbReference type="GO" id="GO:0004650">
    <property type="term" value="F:polygalacturonase activity"/>
    <property type="evidence" value="ECO:0007669"/>
    <property type="project" value="InterPro"/>
</dbReference>
<dbReference type="Gene3D" id="2.160.20.10">
    <property type="entry name" value="Single-stranded right-handed beta-helix, Pectin lyase-like"/>
    <property type="match status" value="1"/>
</dbReference>
<evidence type="ECO:0000256" key="10">
    <source>
        <dbReference type="RuleBase" id="RU361169"/>
    </source>
</evidence>
<dbReference type="PANTHER" id="PTHR31736:SF19">
    <property type="entry name" value="PECTIN LYASE SUPERFAMILY PROTEIN-RELATED"/>
    <property type="match status" value="1"/>
</dbReference>
<dbReference type="InterPro" id="IPR012334">
    <property type="entry name" value="Pectin_lyas_fold"/>
</dbReference>
<evidence type="ECO:0000256" key="4">
    <source>
        <dbReference type="ARBA" id="ARBA00022729"/>
    </source>
</evidence>
<evidence type="ECO:0000256" key="12">
    <source>
        <dbReference type="SAM" id="SignalP"/>
    </source>
</evidence>
<comment type="similarity">
    <text evidence="2 10">Belongs to the glycosyl hydrolase 28 family.</text>
</comment>
<evidence type="ECO:0000256" key="6">
    <source>
        <dbReference type="ARBA" id="ARBA00023157"/>
    </source>
</evidence>
<keyword evidence="4 12" id="KW-0732">Signal</keyword>
<organism evidence="13 14">
    <name type="scientific">Tothia fuscella</name>
    <dbReference type="NCBI Taxonomy" id="1048955"/>
    <lineage>
        <taxon>Eukaryota</taxon>
        <taxon>Fungi</taxon>
        <taxon>Dikarya</taxon>
        <taxon>Ascomycota</taxon>
        <taxon>Pezizomycotina</taxon>
        <taxon>Dothideomycetes</taxon>
        <taxon>Pleosporomycetidae</taxon>
        <taxon>Venturiales</taxon>
        <taxon>Cylindrosympodiaceae</taxon>
        <taxon>Tothia</taxon>
    </lineage>
</organism>
<dbReference type="OrthoDB" id="2268901at2759"/>
<keyword evidence="6" id="KW-1015">Disulfide bond</keyword>
<evidence type="ECO:0000256" key="2">
    <source>
        <dbReference type="ARBA" id="ARBA00008834"/>
    </source>
</evidence>
<evidence type="ECO:0000256" key="1">
    <source>
        <dbReference type="ARBA" id="ARBA00004613"/>
    </source>
</evidence>
<sequence>MHSFPSVLLLQLSLLPLLIFAQLSGKVGPTTSRAAKAAKKCPITSYGAKPGKTGDIGPALTAAFNACKTGGTIVIPSGDWGLGTWVNFRGGSGWALQWDGIIYRNGQAGGNMLLVQGANDVEFFSSTGKGAFQGNGYEFHAKNDIKGPRILRFVKTTNFAVHDLAFADAPSFHFSMDTCKNGEVYNMAIRGANRGGLDGIDVWSDNIWLHDIMVTNKDECVTVKSPAHNILVENIYCNWSGGSAFGSLGVDVDISNVIYRNIYTYKSNQMMMIKSNGGSGQMKNVLMENFIGYSNAYSLDIDQHWSPMKVNPGAGVKLTNITFKDWKGTAENGNNRGPIKITCSDTTPCTALSIKDFAIWTDTGNTIYYQCQSAYGSGGCLKSGNGGAYPAVKQTISTPPGAYKAPRMPWDLKNSFGTTTLIPIPEIPDHFFPGTRPIKPLARMGVGGGGGGLQSKQEPNSPGKAEPKTPAKGSPTEAKSTGKGASAGKENLRWDNSTLTND</sequence>
<keyword evidence="7" id="KW-0325">Glycoprotein</keyword>
<keyword evidence="8 10" id="KW-0326">Glycosidase</keyword>
<keyword evidence="5 10" id="KW-0378">Hydrolase</keyword>
<evidence type="ECO:0000313" key="13">
    <source>
        <dbReference type="EMBL" id="KAF2436772.1"/>
    </source>
</evidence>
<evidence type="ECO:0000256" key="8">
    <source>
        <dbReference type="ARBA" id="ARBA00023295"/>
    </source>
</evidence>
<dbReference type="SUPFAM" id="SSF51126">
    <property type="entry name" value="Pectin lyase-like"/>
    <property type="match status" value="1"/>
</dbReference>
<dbReference type="GO" id="GO:0046576">
    <property type="term" value="F:rhamnogalacturonan alpha-L-rhamnopyranosyl-(1-&gt;4)-alpha-D-galactopyranosyluronide lyase activity"/>
    <property type="evidence" value="ECO:0007669"/>
    <property type="project" value="UniProtKB-ARBA"/>
</dbReference>
<evidence type="ECO:0000256" key="3">
    <source>
        <dbReference type="ARBA" id="ARBA00022525"/>
    </source>
</evidence>